<dbReference type="SUPFAM" id="SSF50475">
    <property type="entry name" value="FMN-binding split barrel"/>
    <property type="match status" value="1"/>
</dbReference>
<dbReference type="STRING" id="1707952.A6A03_02495"/>
<comment type="caution">
    <text evidence="4">The sequence shown here is derived from an EMBL/GenBank/DDBJ whole genome shotgun (WGS) entry which is preliminary data.</text>
</comment>
<dbReference type="RefSeq" id="WP_066788413.1">
    <property type="nucleotide sequence ID" value="NZ_LWQS01000060.1"/>
</dbReference>
<comment type="similarity">
    <text evidence="1">Belongs to the non-flavoprotein flavin reductase family.</text>
</comment>
<evidence type="ECO:0000313" key="4">
    <source>
        <dbReference type="EMBL" id="OAN45042.1"/>
    </source>
</evidence>
<dbReference type="SMART" id="SM00903">
    <property type="entry name" value="Flavin_Reduct"/>
    <property type="match status" value="1"/>
</dbReference>
<evidence type="ECO:0000313" key="5">
    <source>
        <dbReference type="Proteomes" id="UP000078287"/>
    </source>
</evidence>
<dbReference type="Gene3D" id="2.30.110.10">
    <property type="entry name" value="Electron Transport, Fmn-binding Protein, Chain A"/>
    <property type="match status" value="1"/>
</dbReference>
<accession>A0A178M8H2</accession>
<gene>
    <name evidence="4" type="ORF">A6A03_02495</name>
</gene>
<evidence type="ECO:0000256" key="2">
    <source>
        <dbReference type="ARBA" id="ARBA00023002"/>
    </source>
</evidence>
<dbReference type="PANTHER" id="PTHR30466:SF11">
    <property type="entry name" value="FLAVIN-DEPENDENT MONOOXYGENASE, REDUCTASE SUBUNIT HSAB"/>
    <property type="match status" value="1"/>
</dbReference>
<reference evidence="4 5" key="1">
    <citation type="submission" date="2016-04" db="EMBL/GenBank/DDBJ databases">
        <title>Chloroflexus islandicus sp. nov., a thermophilic filamentous anoxygenic phototrophic bacterium from geyser Strokkur (Iceland).</title>
        <authorList>
            <person name="Gaisin V.A."/>
            <person name="Kalashnikov A.M."/>
            <person name="Sukhacheva M.V."/>
            <person name="Grouzdev D.S."/>
            <person name="Ivanov T.M."/>
            <person name="Kuznetsov B."/>
            <person name="Gorlenko V.M."/>
        </authorList>
    </citation>
    <scope>NUCLEOTIDE SEQUENCE [LARGE SCALE GENOMIC DNA]</scope>
    <source>
        <strain evidence="5">isl-2</strain>
    </source>
</reference>
<dbReference type="InterPro" id="IPR012349">
    <property type="entry name" value="Split_barrel_FMN-bd"/>
</dbReference>
<dbReference type="EMBL" id="LWQS01000060">
    <property type="protein sequence ID" value="OAN45042.1"/>
    <property type="molecule type" value="Genomic_DNA"/>
</dbReference>
<dbReference type="AlphaFoldDB" id="A0A178M8H2"/>
<feature type="domain" description="Flavin reductase like" evidence="3">
    <location>
        <begin position="11"/>
        <end position="153"/>
    </location>
</feature>
<proteinExistence type="inferred from homology"/>
<organism evidence="4 5">
    <name type="scientific">Chloroflexus islandicus</name>
    <dbReference type="NCBI Taxonomy" id="1707952"/>
    <lineage>
        <taxon>Bacteria</taxon>
        <taxon>Bacillati</taxon>
        <taxon>Chloroflexota</taxon>
        <taxon>Chloroflexia</taxon>
        <taxon>Chloroflexales</taxon>
        <taxon>Chloroflexineae</taxon>
        <taxon>Chloroflexaceae</taxon>
        <taxon>Chloroflexus</taxon>
    </lineage>
</organism>
<sequence length="155" mass="16885">MIDESLFRQTMSHFASGVTVVTTAHEGRLAGLTVSSFTSLSLRPPLVLICIDHAATSHDVIAAAGQFAVNILAEDQEYLSRRFAMHDSEKFAPHSYTLSPRGLPLLHGVLAQIECRLHSALPGGDHTIFVGEVVDARVFGGRPLLYYRSGYHQLG</sequence>
<dbReference type="OrthoDB" id="9792858at2"/>
<keyword evidence="5" id="KW-1185">Reference proteome</keyword>
<dbReference type="Pfam" id="PF01613">
    <property type="entry name" value="Flavin_Reduct"/>
    <property type="match status" value="1"/>
</dbReference>
<evidence type="ECO:0000256" key="1">
    <source>
        <dbReference type="ARBA" id="ARBA00008898"/>
    </source>
</evidence>
<dbReference type="PANTHER" id="PTHR30466">
    <property type="entry name" value="FLAVIN REDUCTASE"/>
    <property type="match status" value="1"/>
</dbReference>
<dbReference type="GO" id="GO:0010181">
    <property type="term" value="F:FMN binding"/>
    <property type="evidence" value="ECO:0007669"/>
    <property type="project" value="InterPro"/>
</dbReference>
<protein>
    <submittedName>
        <fullName evidence="4">Flavin reductase</fullName>
    </submittedName>
</protein>
<dbReference type="InterPro" id="IPR050268">
    <property type="entry name" value="NADH-dep_flavin_reductase"/>
</dbReference>
<evidence type="ECO:0000259" key="3">
    <source>
        <dbReference type="SMART" id="SM00903"/>
    </source>
</evidence>
<dbReference type="InterPro" id="IPR002563">
    <property type="entry name" value="Flavin_Rdtase-like_dom"/>
</dbReference>
<name>A0A178M8H2_9CHLR</name>
<dbReference type="GO" id="GO:0042602">
    <property type="term" value="F:riboflavin reductase (NADPH) activity"/>
    <property type="evidence" value="ECO:0007669"/>
    <property type="project" value="TreeGrafter"/>
</dbReference>
<keyword evidence="2" id="KW-0560">Oxidoreductase</keyword>
<dbReference type="Proteomes" id="UP000078287">
    <property type="component" value="Unassembled WGS sequence"/>
</dbReference>